<protein>
    <recommendedName>
        <fullName evidence="1">NAD-dependent epimerase/dehydratase domain-containing protein</fullName>
    </recommendedName>
</protein>
<name>A0A382G4N3_9ZZZZ</name>
<reference evidence="2" key="1">
    <citation type="submission" date="2018-05" db="EMBL/GenBank/DDBJ databases">
        <authorList>
            <person name="Lanie J.A."/>
            <person name="Ng W.-L."/>
            <person name="Kazmierczak K.M."/>
            <person name="Andrzejewski T.M."/>
            <person name="Davidsen T.M."/>
            <person name="Wayne K.J."/>
            <person name="Tettelin H."/>
            <person name="Glass J.I."/>
            <person name="Rusch D."/>
            <person name="Podicherti R."/>
            <person name="Tsui H.-C.T."/>
            <person name="Winkler M.E."/>
        </authorList>
    </citation>
    <scope>NUCLEOTIDE SEQUENCE</scope>
</reference>
<evidence type="ECO:0000259" key="1">
    <source>
        <dbReference type="Pfam" id="PF01370"/>
    </source>
</evidence>
<feature type="domain" description="NAD-dependent epimerase/dehydratase" evidence="1">
    <location>
        <begin position="3"/>
        <end position="30"/>
    </location>
</feature>
<dbReference type="Gene3D" id="3.40.50.720">
    <property type="entry name" value="NAD(P)-binding Rossmann-like Domain"/>
    <property type="match status" value="1"/>
</dbReference>
<accession>A0A382G4N3</accession>
<dbReference type="EMBL" id="UINC01053568">
    <property type="protein sequence ID" value="SVB70236.1"/>
    <property type="molecule type" value="Genomic_DNA"/>
</dbReference>
<gene>
    <name evidence="2" type="ORF">METZ01_LOCUS223090</name>
</gene>
<proteinExistence type="predicted"/>
<dbReference type="InterPro" id="IPR036291">
    <property type="entry name" value="NAD(P)-bd_dom_sf"/>
</dbReference>
<sequence>MKALVTGANGFVGSFLMQQLVAKGIQVKCLVLETELLGVLSD</sequence>
<dbReference type="Pfam" id="PF01370">
    <property type="entry name" value="Epimerase"/>
    <property type="match status" value="1"/>
</dbReference>
<dbReference type="AlphaFoldDB" id="A0A382G4N3"/>
<organism evidence="2">
    <name type="scientific">marine metagenome</name>
    <dbReference type="NCBI Taxonomy" id="408172"/>
    <lineage>
        <taxon>unclassified sequences</taxon>
        <taxon>metagenomes</taxon>
        <taxon>ecological metagenomes</taxon>
    </lineage>
</organism>
<dbReference type="SUPFAM" id="SSF51735">
    <property type="entry name" value="NAD(P)-binding Rossmann-fold domains"/>
    <property type="match status" value="1"/>
</dbReference>
<evidence type="ECO:0000313" key="2">
    <source>
        <dbReference type="EMBL" id="SVB70236.1"/>
    </source>
</evidence>
<dbReference type="InterPro" id="IPR001509">
    <property type="entry name" value="Epimerase_deHydtase"/>
</dbReference>